<proteinExistence type="inferred from homology"/>
<dbReference type="SMART" id="SM00062">
    <property type="entry name" value="PBPb"/>
    <property type="match status" value="1"/>
</dbReference>
<feature type="domain" description="Solute-binding protein family 3/N-terminal" evidence="8">
    <location>
        <begin position="27"/>
        <end position="256"/>
    </location>
</feature>
<dbReference type="InterPro" id="IPR018313">
    <property type="entry name" value="SBP_3_CS"/>
</dbReference>
<dbReference type="InterPro" id="IPR001638">
    <property type="entry name" value="Solute-binding_3/MltF_N"/>
</dbReference>
<sequence length="260" mass="28361">MKKQVLALSLLLAITSAGSAFAAGPKTLRIGTDPTYAPFEMKNAQGQLVGFDIDLATEICKRMETKCTFVESDFDALIPSLKAKKIDAIISSLSITEKRQQEIAFSEKLYAADSRLIAPKGSKIEPTLESLKGKNIGLLQGTTQETYANDNWRPKGVTVTPYANQDLVYQDLTAGRIDAAFQDEVAASEGFLKQPAGKDYAFAGPSVKDEKIFGIGTGMGMRKDDPALKAAIDKAFDEIRKDGTYDKLAKKYFDFNVYGD</sequence>
<reference evidence="9 10" key="1">
    <citation type="submission" date="2017-10" db="EMBL/GenBank/DDBJ databases">
        <title>Draft genome of two endophytic bacteria isolated from 'guarana' Paullinia cupana (Mart.) Ducke.</title>
        <authorList>
            <person name="Siqueira K.A."/>
            <person name="Liotti R.G."/>
            <person name="Mendes T.A."/>
            <person name="Soares M.A."/>
        </authorList>
    </citation>
    <scope>NUCLEOTIDE SEQUENCE [LARGE SCALE GENOMIC DNA]</scope>
    <source>
        <strain evidence="9 10">342</strain>
    </source>
</reference>
<keyword evidence="3" id="KW-0813">Transport</keyword>
<evidence type="ECO:0000256" key="2">
    <source>
        <dbReference type="ARBA" id="ARBA00010333"/>
    </source>
</evidence>
<dbReference type="InterPro" id="IPR005768">
    <property type="entry name" value="Lys_Arg_Orn-bd"/>
</dbReference>
<dbReference type="CDD" id="cd13703">
    <property type="entry name" value="PBP2_HisJ_LAO"/>
    <property type="match status" value="1"/>
</dbReference>
<organism evidence="9 10">
    <name type="scientific">Pantoea coffeiphila</name>
    <dbReference type="NCBI Taxonomy" id="1465635"/>
    <lineage>
        <taxon>Bacteria</taxon>
        <taxon>Pseudomonadati</taxon>
        <taxon>Pseudomonadota</taxon>
        <taxon>Gammaproteobacteria</taxon>
        <taxon>Enterobacterales</taxon>
        <taxon>Erwiniaceae</taxon>
        <taxon>Pantoea</taxon>
    </lineage>
</organism>
<protein>
    <submittedName>
        <fullName evidence="9">Lysine/arginine/ornithine ABC transporter substrate-binding protein ArgT</fullName>
    </submittedName>
</protein>
<comment type="caution">
    <text evidence="9">The sequence shown here is derived from an EMBL/GenBank/DDBJ whole genome shotgun (WGS) entry which is preliminary data.</text>
</comment>
<keyword evidence="4 7" id="KW-0732">Signal</keyword>
<evidence type="ECO:0000313" key="9">
    <source>
        <dbReference type="EMBL" id="PRD16667.1"/>
    </source>
</evidence>
<comment type="similarity">
    <text evidence="2 6">Belongs to the bacterial solute-binding protein 3 family.</text>
</comment>
<feature type="signal peptide" evidence="7">
    <location>
        <begin position="1"/>
        <end position="22"/>
    </location>
</feature>
<evidence type="ECO:0000259" key="8">
    <source>
        <dbReference type="SMART" id="SM00062"/>
    </source>
</evidence>
<dbReference type="PROSITE" id="PS01039">
    <property type="entry name" value="SBP_BACTERIAL_3"/>
    <property type="match status" value="1"/>
</dbReference>
<evidence type="ECO:0000313" key="10">
    <source>
        <dbReference type="Proteomes" id="UP000239181"/>
    </source>
</evidence>
<comment type="subcellular location">
    <subcellularLocation>
        <location evidence="1">Periplasm</location>
    </subcellularLocation>
</comment>
<dbReference type="FunFam" id="3.40.190.10:FF:000002">
    <property type="entry name" value="Glutamine ABC transporter periplasmic protein"/>
    <property type="match status" value="1"/>
</dbReference>
<dbReference type="PANTHER" id="PTHR35936">
    <property type="entry name" value="MEMBRANE-BOUND LYTIC MUREIN TRANSGLYCOSYLASE F"/>
    <property type="match status" value="1"/>
</dbReference>
<dbReference type="SUPFAM" id="SSF53850">
    <property type="entry name" value="Periplasmic binding protein-like II"/>
    <property type="match status" value="1"/>
</dbReference>
<gene>
    <name evidence="9" type="ORF">CQW29_03100</name>
</gene>
<feature type="chain" id="PRO_5015530349" evidence="7">
    <location>
        <begin position="23"/>
        <end position="260"/>
    </location>
</feature>
<dbReference type="EMBL" id="PDET01000002">
    <property type="protein sequence ID" value="PRD16667.1"/>
    <property type="molecule type" value="Genomic_DNA"/>
</dbReference>
<evidence type="ECO:0000256" key="4">
    <source>
        <dbReference type="ARBA" id="ARBA00022729"/>
    </source>
</evidence>
<evidence type="ECO:0000256" key="6">
    <source>
        <dbReference type="RuleBase" id="RU003744"/>
    </source>
</evidence>
<dbReference type="OrthoDB" id="9768183at2"/>
<dbReference type="Pfam" id="PF00497">
    <property type="entry name" value="SBP_bac_3"/>
    <property type="match status" value="1"/>
</dbReference>
<evidence type="ECO:0000256" key="3">
    <source>
        <dbReference type="ARBA" id="ARBA00022448"/>
    </source>
</evidence>
<dbReference type="GO" id="GO:0030288">
    <property type="term" value="C:outer membrane-bounded periplasmic space"/>
    <property type="evidence" value="ECO:0007669"/>
    <property type="project" value="InterPro"/>
</dbReference>
<dbReference type="NCBIfam" id="TIGR01096">
    <property type="entry name" value="3A0103s03R"/>
    <property type="match status" value="1"/>
</dbReference>
<dbReference type="AlphaFoldDB" id="A0A2S9IFV9"/>
<dbReference type="RefSeq" id="WP_105591247.1">
    <property type="nucleotide sequence ID" value="NZ_JAFBFW010000004.1"/>
</dbReference>
<accession>A0A2S9IFV9</accession>
<dbReference type="Gene3D" id="3.40.190.10">
    <property type="entry name" value="Periplasmic binding protein-like II"/>
    <property type="match status" value="2"/>
</dbReference>
<name>A0A2S9IFV9_9GAMM</name>
<keyword evidence="5" id="KW-0574">Periplasm</keyword>
<dbReference type="PANTHER" id="PTHR35936:SF23">
    <property type="entry name" value="LYSINE_ARGININE_ORNITHINE-BINDING PERIPLASMIC PROTEIN"/>
    <property type="match status" value="1"/>
</dbReference>
<evidence type="ECO:0000256" key="1">
    <source>
        <dbReference type="ARBA" id="ARBA00004418"/>
    </source>
</evidence>
<evidence type="ECO:0000256" key="7">
    <source>
        <dbReference type="SAM" id="SignalP"/>
    </source>
</evidence>
<evidence type="ECO:0000256" key="5">
    <source>
        <dbReference type="ARBA" id="ARBA00022764"/>
    </source>
</evidence>
<dbReference type="NCBIfam" id="NF011586">
    <property type="entry name" value="PRK15010.1"/>
    <property type="match status" value="1"/>
</dbReference>
<keyword evidence="10" id="KW-1185">Reference proteome</keyword>
<dbReference type="Proteomes" id="UP000239181">
    <property type="component" value="Unassembled WGS sequence"/>
</dbReference>